<dbReference type="Proteomes" id="UP000567795">
    <property type="component" value="Unassembled WGS sequence"/>
</dbReference>
<feature type="region of interest" description="Disordered" evidence="1">
    <location>
        <begin position="1"/>
        <end position="104"/>
    </location>
</feature>
<feature type="compositionally biased region" description="Basic and acidic residues" evidence="1">
    <location>
        <begin position="29"/>
        <end position="38"/>
    </location>
</feature>
<organism evidence="3 4">
    <name type="scientific">Allostreptomyces psammosilenae</name>
    <dbReference type="NCBI Taxonomy" id="1892865"/>
    <lineage>
        <taxon>Bacteria</taxon>
        <taxon>Bacillati</taxon>
        <taxon>Actinomycetota</taxon>
        <taxon>Actinomycetes</taxon>
        <taxon>Kitasatosporales</taxon>
        <taxon>Streptomycetaceae</taxon>
        <taxon>Allostreptomyces</taxon>
    </lineage>
</organism>
<keyword evidence="2" id="KW-0812">Transmembrane</keyword>
<evidence type="ECO:0000256" key="2">
    <source>
        <dbReference type="SAM" id="Phobius"/>
    </source>
</evidence>
<keyword evidence="2" id="KW-0472">Membrane</keyword>
<dbReference type="InterPro" id="IPR043857">
    <property type="entry name" value="DUF5819"/>
</dbReference>
<dbReference type="RefSeq" id="WP_179814113.1">
    <property type="nucleotide sequence ID" value="NZ_JACBZD010000001.1"/>
</dbReference>
<feature type="compositionally biased region" description="Low complexity" evidence="1">
    <location>
        <begin position="80"/>
        <end position="104"/>
    </location>
</feature>
<feature type="transmembrane region" description="Helical" evidence="2">
    <location>
        <begin position="119"/>
        <end position="145"/>
    </location>
</feature>
<feature type="compositionally biased region" description="Low complexity" evidence="1">
    <location>
        <begin position="64"/>
        <end position="73"/>
    </location>
</feature>
<name>A0A852ZSI9_9ACTN</name>
<comment type="caution">
    <text evidence="3">The sequence shown here is derived from an EMBL/GenBank/DDBJ whole genome shotgun (WGS) entry which is preliminary data.</text>
</comment>
<accession>A0A852ZSI9</accession>
<keyword evidence="4" id="KW-1185">Reference proteome</keyword>
<keyword evidence="2" id="KW-1133">Transmembrane helix</keyword>
<evidence type="ECO:0000313" key="3">
    <source>
        <dbReference type="EMBL" id="NYI05363.1"/>
    </source>
</evidence>
<proteinExistence type="predicted"/>
<protein>
    <submittedName>
        <fullName evidence="3">Uncharacterized protein</fullName>
    </submittedName>
</protein>
<dbReference type="EMBL" id="JACBZD010000001">
    <property type="protein sequence ID" value="NYI05363.1"/>
    <property type="molecule type" value="Genomic_DNA"/>
</dbReference>
<reference evidence="3 4" key="1">
    <citation type="submission" date="2020-07" db="EMBL/GenBank/DDBJ databases">
        <title>Sequencing the genomes of 1000 actinobacteria strains.</title>
        <authorList>
            <person name="Klenk H.-P."/>
        </authorList>
    </citation>
    <scope>NUCLEOTIDE SEQUENCE [LARGE SCALE GENOMIC DNA]</scope>
    <source>
        <strain evidence="3 4">DSM 42178</strain>
    </source>
</reference>
<evidence type="ECO:0000313" key="4">
    <source>
        <dbReference type="Proteomes" id="UP000567795"/>
    </source>
</evidence>
<sequence length="316" mass="33750">MAPKDDGETGQGPVSPAAQHTEPGPGGPEQREDGDRATDTVNVPAPRAREPWPRTGAEGGGPATGAATGAAPEAEPPTPGSGTTGTPPAPSAEQAAGPAPEAAAPAQPVLTARLSLPSLIVLSVAAAALAVATCAHLFAVFLHVAPSNTASERFQEPVDDWIYPEFEQNWRLFAPNPLQQDVAVHARVRVVDEQGDSEISGWVDLTQRDVDNIRGSLVPSHVDLNILRRAWSFYTGNHDAETEEGTGPRSRTAEDYMRRIAAQRFGETVNGGRVVEIQLRGATTPIPAPPWTSEQIDTTTQYRELPWWPVSEEDYR</sequence>
<dbReference type="AlphaFoldDB" id="A0A852ZSI9"/>
<gene>
    <name evidence="3" type="ORF">FHU37_002306</name>
</gene>
<evidence type="ECO:0000256" key="1">
    <source>
        <dbReference type="SAM" id="MobiDB-lite"/>
    </source>
</evidence>
<dbReference type="Pfam" id="PF19136">
    <property type="entry name" value="DUF5819"/>
    <property type="match status" value="1"/>
</dbReference>